<dbReference type="InterPro" id="IPR011009">
    <property type="entry name" value="Kinase-like_dom_sf"/>
</dbReference>
<proteinExistence type="predicted"/>
<evidence type="ECO:0000313" key="2">
    <source>
        <dbReference type="EMBL" id="MCK8786372.1"/>
    </source>
</evidence>
<name>A0A9X2BV75_9PROT</name>
<feature type="region of interest" description="Disordered" evidence="1">
    <location>
        <begin position="1"/>
        <end position="21"/>
    </location>
</feature>
<evidence type="ECO:0000313" key="3">
    <source>
        <dbReference type="Proteomes" id="UP001139516"/>
    </source>
</evidence>
<evidence type="ECO:0000256" key="1">
    <source>
        <dbReference type="SAM" id="MobiDB-lite"/>
    </source>
</evidence>
<sequence length="577" mass="62267">MSALPPGPPGTAPAPAPAPVPAPPGASAGAWLILSSAYVGQELAAEFGPLPPCMLPVGNSRLYELQLERIAAHRAARWPVHLTLPEDYRLPGEDARRLEAAGVVVVPVPPGLPLGEAVVYAVNYIGLPDQPLRILHGDTLLRDLPAGPQDPPTDLIAVAAGGDEYSWAEAELAEGLVRRLETAGPGRGDARRPIACGYFAFRSATALVRDITRARYDFIEGINLYAARHAVRAATAGAWFDFGHLQTYFHSRRAVTTARHFNALRIDGLTARKSSADRDKMRAEAAWLGGLPAPLRLYGARLLDSGGDEAGGEAGRAWYETEYEHMPALSELYVFGALGRPGWLRILDSCADFLALCAASRRPGAAPGSGDAVLAELAGRKTLRRLARFARESGFDIDHPMRLDGRPLPSLAAIAESLAALAETRDGRAECVMHGDFCFSNILWNARARRIRLIDPRGHVRPGHPGLHGDLRYDLAKLAHSILGRYDLILAGRYRLEAPSPHDLAIRFEPAPHQAWLEEAFADLSVDGVHAAGPAVRAAMTGLFLSMLPLHADRPDRQRAFIANALRLYAALERVPA</sequence>
<protein>
    <submittedName>
        <fullName evidence="2">Capsular biosynthesis protein</fullName>
    </submittedName>
</protein>
<dbReference type="AlphaFoldDB" id="A0A9X2BV75"/>
<accession>A0A9X2BV75</accession>
<keyword evidence="3" id="KW-1185">Reference proteome</keyword>
<dbReference type="Proteomes" id="UP001139516">
    <property type="component" value="Unassembled WGS sequence"/>
</dbReference>
<dbReference type="RefSeq" id="WP_248668487.1">
    <property type="nucleotide sequence ID" value="NZ_JALPRX010000081.1"/>
</dbReference>
<reference evidence="2" key="1">
    <citation type="submission" date="2022-04" db="EMBL/GenBank/DDBJ databases">
        <title>Roseomonas acroporae sp. nov., isolated from coral Acropora digitifera.</title>
        <authorList>
            <person name="Sun H."/>
        </authorList>
    </citation>
    <scope>NUCLEOTIDE SEQUENCE</scope>
    <source>
        <strain evidence="2">NAR14</strain>
    </source>
</reference>
<comment type="caution">
    <text evidence="2">The sequence shown here is derived from an EMBL/GenBank/DDBJ whole genome shotgun (WGS) entry which is preliminary data.</text>
</comment>
<dbReference type="EMBL" id="JALPRX010000081">
    <property type="protein sequence ID" value="MCK8786372.1"/>
    <property type="molecule type" value="Genomic_DNA"/>
</dbReference>
<dbReference type="Gene3D" id="3.90.1200.10">
    <property type="match status" value="1"/>
</dbReference>
<gene>
    <name evidence="2" type="ORF">M0638_18505</name>
</gene>
<dbReference type="SUPFAM" id="SSF56112">
    <property type="entry name" value="Protein kinase-like (PK-like)"/>
    <property type="match status" value="1"/>
</dbReference>
<organism evidence="2 3">
    <name type="scientific">Roseomonas acroporae</name>
    <dbReference type="NCBI Taxonomy" id="2937791"/>
    <lineage>
        <taxon>Bacteria</taxon>
        <taxon>Pseudomonadati</taxon>
        <taxon>Pseudomonadota</taxon>
        <taxon>Alphaproteobacteria</taxon>
        <taxon>Acetobacterales</taxon>
        <taxon>Roseomonadaceae</taxon>
        <taxon>Roseomonas</taxon>
    </lineage>
</organism>